<keyword evidence="1" id="KW-0812">Transmembrane</keyword>
<dbReference type="EMBL" id="BAAAQQ010000002">
    <property type="protein sequence ID" value="GAA2118200.1"/>
    <property type="molecule type" value="Genomic_DNA"/>
</dbReference>
<feature type="transmembrane region" description="Helical" evidence="1">
    <location>
        <begin position="248"/>
        <end position="270"/>
    </location>
</feature>
<comment type="caution">
    <text evidence="2">The sequence shown here is derived from an EMBL/GenBank/DDBJ whole genome shotgun (WGS) entry which is preliminary data.</text>
</comment>
<dbReference type="RefSeq" id="WP_344302529.1">
    <property type="nucleotide sequence ID" value="NZ_BAAAQQ010000002.1"/>
</dbReference>
<feature type="transmembrane region" description="Helical" evidence="1">
    <location>
        <begin position="50"/>
        <end position="72"/>
    </location>
</feature>
<keyword evidence="3" id="KW-1185">Reference proteome</keyword>
<proteinExistence type="predicted"/>
<gene>
    <name evidence="2" type="ORF">GCM10009843_09890</name>
</gene>
<sequence length="276" mass="29422">MSTTVLPSIEQVPEAPAVVRDARRETIPPITLGTVVGVELRKMFDTRSGFWLMMSIGILSVVATGATILFAPDDALTYGNFAAAIGFPMAVVLPMVAILSITSEWSQRTGLTTFTLVPSRGRVILAKAINALVIGVVSMVIAGVVGALGNVVGTALAGVDTTWDFGVTDFLYVTLGNVLGMAIGFMLGVLIRNSAGAIVGYFVYSLLLPTITSVLAETQQWFRDAQPWVDFNYNANSLFEGGFTGENWAQLALTGSIWLALPLALGLWLVMRSEVK</sequence>
<evidence type="ECO:0000313" key="2">
    <source>
        <dbReference type="EMBL" id="GAA2118200.1"/>
    </source>
</evidence>
<protein>
    <submittedName>
        <fullName evidence="2">ABC transporter permease subunit</fullName>
    </submittedName>
</protein>
<keyword evidence="1" id="KW-0472">Membrane</keyword>
<name>A0ABN2XWI2_9ACTN</name>
<dbReference type="Proteomes" id="UP001500575">
    <property type="component" value="Unassembled WGS sequence"/>
</dbReference>
<feature type="transmembrane region" description="Helical" evidence="1">
    <location>
        <begin position="170"/>
        <end position="191"/>
    </location>
</feature>
<reference evidence="2 3" key="1">
    <citation type="journal article" date="2019" name="Int. J. Syst. Evol. Microbiol.">
        <title>The Global Catalogue of Microorganisms (GCM) 10K type strain sequencing project: providing services to taxonomists for standard genome sequencing and annotation.</title>
        <authorList>
            <consortium name="The Broad Institute Genomics Platform"/>
            <consortium name="The Broad Institute Genome Sequencing Center for Infectious Disease"/>
            <person name="Wu L."/>
            <person name="Ma J."/>
        </authorList>
    </citation>
    <scope>NUCLEOTIDE SEQUENCE [LARGE SCALE GENOMIC DNA]</scope>
    <source>
        <strain evidence="2 3">JCM 16021</strain>
    </source>
</reference>
<organism evidence="2 3">
    <name type="scientific">Nocardioides bigeumensis</name>
    <dbReference type="NCBI Taxonomy" id="433657"/>
    <lineage>
        <taxon>Bacteria</taxon>
        <taxon>Bacillati</taxon>
        <taxon>Actinomycetota</taxon>
        <taxon>Actinomycetes</taxon>
        <taxon>Propionibacteriales</taxon>
        <taxon>Nocardioidaceae</taxon>
        <taxon>Nocardioides</taxon>
    </lineage>
</organism>
<evidence type="ECO:0000256" key="1">
    <source>
        <dbReference type="SAM" id="Phobius"/>
    </source>
</evidence>
<keyword evidence="1" id="KW-1133">Transmembrane helix</keyword>
<feature type="transmembrane region" description="Helical" evidence="1">
    <location>
        <begin position="123"/>
        <end position="150"/>
    </location>
</feature>
<evidence type="ECO:0000313" key="3">
    <source>
        <dbReference type="Proteomes" id="UP001500575"/>
    </source>
</evidence>
<dbReference type="Pfam" id="PF12679">
    <property type="entry name" value="ABC2_membrane_2"/>
    <property type="match status" value="1"/>
</dbReference>
<feature type="transmembrane region" description="Helical" evidence="1">
    <location>
        <begin position="78"/>
        <end position="102"/>
    </location>
</feature>
<accession>A0ABN2XWI2</accession>
<feature type="transmembrane region" description="Helical" evidence="1">
    <location>
        <begin position="198"/>
        <end position="216"/>
    </location>
</feature>